<dbReference type="InterPro" id="IPR004184">
    <property type="entry name" value="PFL_dom"/>
</dbReference>
<dbReference type="Pfam" id="PF01228">
    <property type="entry name" value="Gly_radical"/>
    <property type="match status" value="1"/>
</dbReference>
<dbReference type="EMBL" id="JANDHW010000001">
    <property type="protein sequence ID" value="MCP9610707.1"/>
    <property type="molecule type" value="Genomic_DNA"/>
</dbReference>
<evidence type="ECO:0000256" key="3">
    <source>
        <dbReference type="PROSITE-ProRule" id="PRU00493"/>
    </source>
</evidence>
<protein>
    <submittedName>
        <fullName evidence="6">Formate acetyltransferase</fullName>
    </submittedName>
</protein>
<keyword evidence="1 3" id="KW-0556">Organic radical</keyword>
<dbReference type="PANTHER" id="PTHR43641">
    <property type="entry name" value="FORMATE ACETYLTRANSFERASE 3-RELATED"/>
    <property type="match status" value="1"/>
</dbReference>
<organism evidence="6 7">
    <name type="scientific">Coprobacter tertius</name>
    <dbReference type="NCBI Taxonomy" id="2944915"/>
    <lineage>
        <taxon>Bacteria</taxon>
        <taxon>Pseudomonadati</taxon>
        <taxon>Bacteroidota</taxon>
        <taxon>Bacteroidia</taxon>
        <taxon>Bacteroidales</taxon>
        <taxon>Barnesiellaceae</taxon>
        <taxon>Coprobacter</taxon>
    </lineage>
</organism>
<dbReference type="PROSITE" id="PS51149">
    <property type="entry name" value="GLY_RADICAL_2"/>
    <property type="match status" value="1"/>
</dbReference>
<keyword evidence="7" id="KW-1185">Reference proteome</keyword>
<gene>
    <name evidence="6" type="ORF">NMU02_01180</name>
</gene>
<dbReference type="Gene3D" id="3.20.70.20">
    <property type="match status" value="1"/>
</dbReference>
<name>A0ABT1MDJ6_9BACT</name>
<dbReference type="RefSeq" id="WP_255025266.1">
    <property type="nucleotide sequence ID" value="NZ_JANDHW010000001.1"/>
</dbReference>
<proteinExistence type="predicted"/>
<evidence type="ECO:0000259" key="4">
    <source>
        <dbReference type="PROSITE" id="PS51149"/>
    </source>
</evidence>
<dbReference type="InterPro" id="IPR051215">
    <property type="entry name" value="GRE"/>
</dbReference>
<feature type="domain" description="Glycine radical" evidence="4">
    <location>
        <begin position="598"/>
        <end position="716"/>
    </location>
</feature>
<comment type="caution">
    <text evidence="6">The sequence shown here is derived from an EMBL/GenBank/DDBJ whole genome shotgun (WGS) entry which is preliminary data.</text>
</comment>
<dbReference type="InterPro" id="IPR001150">
    <property type="entry name" value="Gly_radical"/>
</dbReference>
<feature type="domain" description="PFL" evidence="5">
    <location>
        <begin position="1"/>
        <end position="591"/>
    </location>
</feature>
<evidence type="ECO:0000259" key="5">
    <source>
        <dbReference type="PROSITE" id="PS51554"/>
    </source>
</evidence>
<dbReference type="PROSITE" id="PS51554">
    <property type="entry name" value="PFL"/>
    <property type="match status" value="1"/>
</dbReference>
<dbReference type="SUPFAM" id="SSF51998">
    <property type="entry name" value="PFL-like glycyl radical enzymes"/>
    <property type="match status" value="1"/>
</dbReference>
<reference evidence="6 7" key="1">
    <citation type="submission" date="2022-07" db="EMBL/GenBank/DDBJ databases">
        <title>Fecal culturing of patients with breast cancer.</title>
        <authorList>
            <person name="Teng N.M.Y."/>
            <person name="Kiu R."/>
            <person name="Evans R."/>
            <person name="Baker D.J."/>
            <person name="Zenner C."/>
            <person name="Robinson S.D."/>
            <person name="Hall L.J."/>
        </authorList>
    </citation>
    <scope>NUCLEOTIDE SEQUENCE [LARGE SCALE GENOMIC DNA]</scope>
    <source>
        <strain evidence="6 7">LH1063</strain>
    </source>
</reference>
<evidence type="ECO:0000313" key="6">
    <source>
        <dbReference type="EMBL" id="MCP9610707.1"/>
    </source>
</evidence>
<sequence>MENFRYQPLIDWLRKKKLEQIDEKIKKEGSLNEDDYGRVVPPEKAWKPIPNHPDGHFYGLDGWCTNFVSLMQNHPVYVDPHDAFAGRWMYFMSRMTPKWRPDIPYAELQKGIDKYNLICGIGDDAHFAPDFEMGLSLGWGGLLEKIEHYRKLHEEDTEKCHFYDCHRQAIEAIQTWIKHHIEAIEQMIEKESDTGLRNNLKDMAQVNRNILSGVPKTLREACQWIIWYHLASRTYNRDGAGGQIDTLLQPYYERDLEAGIVDRDTVIYYLACFLINDPVYWQLGGPDANGNDQTSEISFLILEAADRLNTSLNITIRVHDKLNEKLMQKAVGYLLKNKNAWPRFSGDKALVEGFIRNGFDEKLARKRIAVGCNWMSLPGLEYTMNDLVKVNMAKVFDVALHDMRNGNNEFSTVQLSRIFDKHLKKAVHTAAEGIRFHLKNQKYNEPELILNLLSHGPIEKGLDASNGGAMYYNLAIDGAGLAIVADSFAAIEQRIEKEKKINWKELFELLDSNFENPDGERKRLLLKNSEKYGQGDTAGDRWAKKIAETFTQYVRDETEPELNRIFIPGFFSWANTIELGIAVGATPNGRKKGEPISHGANPCPGFAPDGASLLLAKSIASVQPGYGNTAPMQWEVDVTSMGEKAAAFIEAVVKTHFNLGGTLINVNIMDKQKVLDAYKDPSLYPDLVVRCTGFTAYFSMLTPDFRKLVVDRLCDN</sequence>
<dbReference type="Proteomes" id="UP001205603">
    <property type="component" value="Unassembled WGS sequence"/>
</dbReference>
<evidence type="ECO:0000313" key="7">
    <source>
        <dbReference type="Proteomes" id="UP001205603"/>
    </source>
</evidence>
<dbReference type="PANTHER" id="PTHR43641:SF2">
    <property type="entry name" value="DEHYDRATASE YBIW-RELATED"/>
    <property type="match status" value="1"/>
</dbReference>
<feature type="modified residue" description="Glycine radical" evidence="3">
    <location>
        <position position="693"/>
    </location>
</feature>
<keyword evidence="2" id="KW-0456">Lyase</keyword>
<dbReference type="Pfam" id="PF02901">
    <property type="entry name" value="PFL-like"/>
    <property type="match status" value="1"/>
</dbReference>
<accession>A0ABT1MDJ6</accession>
<evidence type="ECO:0000256" key="2">
    <source>
        <dbReference type="ARBA" id="ARBA00023239"/>
    </source>
</evidence>
<evidence type="ECO:0000256" key="1">
    <source>
        <dbReference type="ARBA" id="ARBA00022818"/>
    </source>
</evidence>